<dbReference type="InterPro" id="IPR016162">
    <property type="entry name" value="Ald_DH_N"/>
</dbReference>
<comment type="caution">
    <text evidence="4">The sequence shown here is derived from an EMBL/GenBank/DDBJ whole genome shotgun (WGS) entry which is preliminary data.</text>
</comment>
<dbReference type="Gene3D" id="3.40.605.10">
    <property type="entry name" value="Aldehyde Dehydrogenase, Chain A, domain 1"/>
    <property type="match status" value="1"/>
</dbReference>
<sequence length="250" mass="27969">LKVAVRRIISGKWGSNNGQTCISPDYLITTKDYASRVVDAISTELDNFYGKHPLRSHDLSRIVNPKHFERLLTLLQDEKVSCRIVRGGEHDRTTLRIAPTVIFDVPRDSVLMEDEIFGPLLPILTVERIEESLDVIDAKEKALAAYLFTNSPKLKSEFVRKVSAGAVCINETNLHFMEPSLPFGGVGESGMGAYHGKFSFEAFSHRKAVLERVLFGDVPARYPPYSRRKMDLLKNLLQGRLVAATQALLG</sequence>
<dbReference type="Gene3D" id="3.40.309.10">
    <property type="entry name" value="Aldehyde Dehydrogenase, Chain A, domain 2"/>
    <property type="match status" value="1"/>
</dbReference>
<dbReference type="OrthoDB" id="440325at2759"/>
<evidence type="ECO:0000256" key="2">
    <source>
        <dbReference type="ARBA" id="ARBA00023002"/>
    </source>
</evidence>
<evidence type="ECO:0000313" key="5">
    <source>
        <dbReference type="Proteomes" id="UP000015453"/>
    </source>
</evidence>
<keyword evidence="5" id="KW-1185">Reference proteome</keyword>
<dbReference type="GO" id="GO:0005737">
    <property type="term" value="C:cytoplasm"/>
    <property type="evidence" value="ECO:0007669"/>
    <property type="project" value="TreeGrafter"/>
</dbReference>
<dbReference type="EMBL" id="AUSU01003120">
    <property type="protein sequence ID" value="EPS67421.1"/>
    <property type="molecule type" value="Genomic_DNA"/>
</dbReference>
<dbReference type="PANTHER" id="PTHR43570:SF16">
    <property type="entry name" value="ALDEHYDE DEHYDROGENASE TYPE III, ISOFORM Q"/>
    <property type="match status" value="1"/>
</dbReference>
<organism evidence="4 5">
    <name type="scientific">Genlisea aurea</name>
    <dbReference type="NCBI Taxonomy" id="192259"/>
    <lineage>
        <taxon>Eukaryota</taxon>
        <taxon>Viridiplantae</taxon>
        <taxon>Streptophyta</taxon>
        <taxon>Embryophyta</taxon>
        <taxon>Tracheophyta</taxon>
        <taxon>Spermatophyta</taxon>
        <taxon>Magnoliopsida</taxon>
        <taxon>eudicotyledons</taxon>
        <taxon>Gunneridae</taxon>
        <taxon>Pentapetalae</taxon>
        <taxon>asterids</taxon>
        <taxon>lamiids</taxon>
        <taxon>Lamiales</taxon>
        <taxon>Lentibulariaceae</taxon>
        <taxon>Genlisea</taxon>
    </lineage>
</organism>
<gene>
    <name evidence="4" type="ORF">M569_07354</name>
</gene>
<comment type="similarity">
    <text evidence="1">Belongs to the aldehyde dehydrogenase family.</text>
</comment>
<evidence type="ECO:0000256" key="1">
    <source>
        <dbReference type="ARBA" id="ARBA00009986"/>
    </source>
</evidence>
<dbReference type="GO" id="GO:0004029">
    <property type="term" value="F:aldehyde dehydrogenase (NAD+) activity"/>
    <property type="evidence" value="ECO:0007669"/>
    <property type="project" value="TreeGrafter"/>
</dbReference>
<reference evidence="4 5" key="1">
    <citation type="journal article" date="2013" name="BMC Genomics">
        <title>The miniature genome of a carnivorous plant Genlisea aurea contains a low number of genes and short non-coding sequences.</title>
        <authorList>
            <person name="Leushkin E.V."/>
            <person name="Sutormin R.A."/>
            <person name="Nabieva E.R."/>
            <person name="Penin A.A."/>
            <person name="Kondrashov A.S."/>
            <person name="Logacheva M.D."/>
        </authorList>
    </citation>
    <scope>NUCLEOTIDE SEQUENCE [LARGE SCALE GENOMIC DNA]</scope>
</reference>
<dbReference type="InterPro" id="IPR016161">
    <property type="entry name" value="Ald_DH/histidinol_DH"/>
</dbReference>
<dbReference type="Proteomes" id="UP000015453">
    <property type="component" value="Unassembled WGS sequence"/>
</dbReference>
<keyword evidence="2" id="KW-0560">Oxidoreductase</keyword>
<protein>
    <submittedName>
        <fullName evidence="4">Aldehyde dehydrogenase</fullName>
    </submittedName>
</protein>
<feature type="non-terminal residue" evidence="4">
    <location>
        <position position="1"/>
    </location>
</feature>
<dbReference type="Pfam" id="PF00171">
    <property type="entry name" value="Aldedh"/>
    <property type="match status" value="1"/>
</dbReference>
<dbReference type="GO" id="GO:0006081">
    <property type="term" value="P:aldehyde metabolic process"/>
    <property type="evidence" value="ECO:0007669"/>
    <property type="project" value="InterPro"/>
</dbReference>
<dbReference type="PANTHER" id="PTHR43570">
    <property type="entry name" value="ALDEHYDE DEHYDROGENASE"/>
    <property type="match status" value="1"/>
</dbReference>
<dbReference type="InterPro" id="IPR016163">
    <property type="entry name" value="Ald_DH_C"/>
</dbReference>
<accession>S8CRF0</accession>
<feature type="non-terminal residue" evidence="4">
    <location>
        <position position="250"/>
    </location>
</feature>
<dbReference type="InterPro" id="IPR015590">
    <property type="entry name" value="Aldehyde_DH_dom"/>
</dbReference>
<evidence type="ECO:0000313" key="4">
    <source>
        <dbReference type="EMBL" id="EPS67421.1"/>
    </source>
</evidence>
<evidence type="ECO:0000259" key="3">
    <source>
        <dbReference type="Pfam" id="PF00171"/>
    </source>
</evidence>
<dbReference type="SUPFAM" id="SSF53720">
    <property type="entry name" value="ALDH-like"/>
    <property type="match status" value="1"/>
</dbReference>
<feature type="domain" description="Aldehyde dehydrogenase" evidence="3">
    <location>
        <begin position="2"/>
        <end position="209"/>
    </location>
</feature>
<name>S8CRF0_9LAMI</name>
<dbReference type="InterPro" id="IPR012394">
    <property type="entry name" value="Aldehyde_DH_NAD(P)"/>
</dbReference>
<dbReference type="FunFam" id="3.40.309.10:FF:000003">
    <property type="entry name" value="Aldehyde dehydrogenase"/>
    <property type="match status" value="1"/>
</dbReference>
<proteinExistence type="inferred from homology"/>
<dbReference type="AlphaFoldDB" id="S8CRF0"/>